<reference evidence="1" key="1">
    <citation type="journal article" date="2015" name="Nature">
        <title>Complex archaea that bridge the gap between prokaryotes and eukaryotes.</title>
        <authorList>
            <person name="Spang A."/>
            <person name="Saw J.H."/>
            <person name="Jorgensen S.L."/>
            <person name="Zaremba-Niedzwiedzka K."/>
            <person name="Martijn J."/>
            <person name="Lind A.E."/>
            <person name="van Eijk R."/>
            <person name="Schleper C."/>
            <person name="Guy L."/>
            <person name="Ettema T.J."/>
        </authorList>
    </citation>
    <scope>NUCLEOTIDE SEQUENCE</scope>
</reference>
<gene>
    <name evidence="1" type="ORF">LCGC14_2962790</name>
</gene>
<evidence type="ECO:0000313" key="1">
    <source>
        <dbReference type="EMBL" id="KKK66569.1"/>
    </source>
</evidence>
<accession>A0A0F8ZJI1</accession>
<dbReference type="Gene3D" id="3.20.20.80">
    <property type="entry name" value="Glycosidases"/>
    <property type="match status" value="1"/>
</dbReference>
<dbReference type="AlphaFoldDB" id="A0A0F8ZJI1"/>
<name>A0A0F8ZJI1_9ZZZZ</name>
<evidence type="ECO:0008006" key="2">
    <source>
        <dbReference type="Google" id="ProtNLM"/>
    </source>
</evidence>
<dbReference type="EMBL" id="LAZR01060015">
    <property type="protein sequence ID" value="KKK66569.1"/>
    <property type="molecule type" value="Genomic_DNA"/>
</dbReference>
<dbReference type="InterPro" id="IPR017853">
    <property type="entry name" value="GH"/>
</dbReference>
<sequence length="291" mass="32334">MARSTVVSIEGGAFRINGEPTYPGRSCEGMKIEGLLLNARLVQAIFDDRNEETRSMWDYPDGPWDADRNTDEFIAAMDAWRDHGLVSFTINLQGGSPQGYSKHQPWHNSAFESDGRLRSDYLGRLERILDAADGLGMAPILGLFYFGQDQRLTDDEAVARGAEAAADWLCEKGYTNVLVEIANEVNVSAYVRDILRTDRCHELIERVQRRSAGRIDAPAGRLLVSTSMGGGSIPPEAIVAAGDFVLLHGNGVSEPDRIREMVDQVRAQAAYRDQPILFNEDDHFDFDKPDN</sequence>
<organism evidence="1">
    <name type="scientific">marine sediment metagenome</name>
    <dbReference type="NCBI Taxonomy" id="412755"/>
    <lineage>
        <taxon>unclassified sequences</taxon>
        <taxon>metagenomes</taxon>
        <taxon>ecological metagenomes</taxon>
    </lineage>
</organism>
<protein>
    <recommendedName>
        <fullName evidence="2">Xylose isomerase-like TIM barrel domain-containing protein</fullName>
    </recommendedName>
</protein>
<dbReference type="SUPFAM" id="SSF51445">
    <property type="entry name" value="(Trans)glycosidases"/>
    <property type="match status" value="1"/>
</dbReference>
<comment type="caution">
    <text evidence="1">The sequence shown here is derived from an EMBL/GenBank/DDBJ whole genome shotgun (WGS) entry which is preliminary data.</text>
</comment>
<feature type="non-terminal residue" evidence="1">
    <location>
        <position position="291"/>
    </location>
</feature>
<proteinExistence type="predicted"/>